<dbReference type="InterPro" id="IPR039653">
    <property type="entry name" value="Prenyltransferase"/>
</dbReference>
<evidence type="ECO:0000256" key="1">
    <source>
        <dbReference type="ARBA" id="ARBA00001946"/>
    </source>
</evidence>
<dbReference type="CDD" id="cd13959">
    <property type="entry name" value="PT_UbiA_COQ2"/>
    <property type="match status" value="1"/>
</dbReference>
<dbReference type="Gene3D" id="1.20.120.1780">
    <property type="entry name" value="UbiA prenyltransferase"/>
    <property type="match status" value="1"/>
</dbReference>
<feature type="transmembrane region" description="Helical" evidence="9">
    <location>
        <begin position="208"/>
        <end position="226"/>
    </location>
</feature>
<keyword evidence="11" id="KW-1185">Reference proteome</keyword>
<dbReference type="STRING" id="29833.A0A1E5RYF4"/>
<comment type="cofactor">
    <cofactor evidence="1 9">
        <name>Mg(2+)</name>
        <dbReference type="ChEBI" id="CHEBI:18420"/>
    </cofactor>
</comment>
<dbReference type="EC" id="2.5.1.39" evidence="9"/>
<evidence type="ECO:0000256" key="9">
    <source>
        <dbReference type="HAMAP-Rule" id="MF_03189"/>
    </source>
</evidence>
<evidence type="ECO:0000256" key="8">
    <source>
        <dbReference type="ARBA" id="ARBA00023136"/>
    </source>
</evidence>
<comment type="pathway">
    <text evidence="9">Cofactor biosynthesis; ubiquinone biosynthesis.</text>
</comment>
<comment type="subcellular location">
    <subcellularLocation>
        <location evidence="2">Membrane</location>
        <topology evidence="2">Multi-pass membrane protein</topology>
    </subcellularLocation>
    <subcellularLocation>
        <location evidence="9">Mitochondrion inner membrane</location>
        <topology evidence="9">Multi-pass membrane protein</topology>
        <orientation evidence="9">Matrix side</orientation>
    </subcellularLocation>
</comment>
<feature type="transmembrane region" description="Helical" evidence="9">
    <location>
        <begin position="298"/>
        <end position="317"/>
    </location>
</feature>
<proteinExistence type="inferred from homology"/>
<dbReference type="EMBL" id="LPNN01000002">
    <property type="protein sequence ID" value="OEJ91829.1"/>
    <property type="molecule type" value="Genomic_DNA"/>
</dbReference>
<feature type="transmembrane region" description="Helical" evidence="9">
    <location>
        <begin position="149"/>
        <end position="171"/>
    </location>
</feature>
<dbReference type="Proteomes" id="UP000095358">
    <property type="component" value="Unassembled WGS sequence"/>
</dbReference>
<dbReference type="FunFam" id="1.10.357.140:FF:000008">
    <property type="entry name" value="4-hydroxybenzoate octaprenyltransferase"/>
    <property type="match status" value="1"/>
</dbReference>
<comment type="catalytic activity">
    <reaction evidence="9">
        <text>an all-trans-polyprenyl diphosphate + 4-hydroxybenzoate = a 4-hydroxy-3-(all-trans-polyprenyl)benzoate + diphosphate</text>
        <dbReference type="Rhea" id="RHEA:44504"/>
        <dbReference type="Rhea" id="RHEA-COMP:9514"/>
        <dbReference type="Rhea" id="RHEA-COMP:9564"/>
        <dbReference type="ChEBI" id="CHEBI:17879"/>
        <dbReference type="ChEBI" id="CHEBI:33019"/>
        <dbReference type="ChEBI" id="CHEBI:58914"/>
        <dbReference type="ChEBI" id="CHEBI:78396"/>
        <dbReference type="EC" id="2.5.1.39"/>
    </reaction>
</comment>
<keyword evidence="5 9" id="KW-0808">Transferase</keyword>
<sequence>MFRLNFNQALTKLPRFNLIKSTAFSNIKYAAFYSTNFNNEYSPENYNKLYDSLSPKQKVIFKTPPSKMENILKTFSETQVHQSEYERYLHIRSVQPWLLKTNSPKIVALFELFRTDKPTGTHLLLTPCIWSLTMSSIMLLTGFNGLQVSLIDSLCTFGVQTSLFIAGAYIMRSAGCVVNDMHDRDLDFKVWRSLQRPMACGRINYTEAWLALLALTGLGVSILYFGLPWQCWWLGLASLPIVFVYPLFKRFTYYPQVVLSSCFNWGSLLGFAAILGSFTYASTSTETEKEQDLEIEELPWRAMAGLYVTTFLWCMIYDTIYAHQDKKFDVKANIKSTALKWGSKTKPILYTMAVVQSLALFDSFKESGLIGTDKVFSTTGMFTFNYLLFRTIYKVNLDDPKNCWYYFKRNLKYGQVITVGLLLEYGYQLFKHKDNETKRLTH</sequence>
<accession>A0A1E5RYF4</accession>
<protein>
    <recommendedName>
        <fullName evidence="9">4-hydroxybenzoate polyprenyltransferase, mitochondrial</fullName>
        <shortName evidence="9">4-HB polyprenyltransferase</shortName>
        <ecNumber evidence="9">2.5.1.39</ecNumber>
    </recommendedName>
    <alternativeName>
        <fullName evidence="9">4-hydroxybenzoate hexaprenyltransferase</fullName>
    </alternativeName>
    <alternativeName>
        <fullName evidence="9">Para-hydroxybenzoate--polyprenyltransferase</fullName>
        <shortName evidence="9">PHB:PPT</shortName>
        <shortName evidence="9">PHB:polyprenyltransferase</shortName>
    </alternativeName>
</protein>
<keyword evidence="6 9" id="KW-0812">Transmembrane</keyword>
<dbReference type="Gene3D" id="1.10.357.140">
    <property type="entry name" value="UbiA prenyltransferase"/>
    <property type="match status" value="1"/>
</dbReference>
<dbReference type="GO" id="GO:0008412">
    <property type="term" value="F:4-hydroxybenzoate polyprenyltransferase activity"/>
    <property type="evidence" value="ECO:0007669"/>
    <property type="project" value="UniProtKB-EC"/>
</dbReference>
<keyword evidence="9" id="KW-0999">Mitochondrion inner membrane</keyword>
<keyword evidence="8 9" id="KW-0472">Membrane</keyword>
<dbReference type="HAMAP" id="MF_01635">
    <property type="entry name" value="UbiA"/>
    <property type="match status" value="1"/>
</dbReference>
<evidence type="ECO:0000256" key="6">
    <source>
        <dbReference type="ARBA" id="ARBA00022692"/>
    </source>
</evidence>
<feature type="transmembrane region" description="Helical" evidence="9">
    <location>
        <begin position="123"/>
        <end position="143"/>
    </location>
</feature>
<dbReference type="VEuPathDB" id="FungiDB:AWRI3580_g660"/>
<evidence type="ECO:0000256" key="4">
    <source>
        <dbReference type="ARBA" id="ARBA00005985"/>
    </source>
</evidence>
<keyword evidence="7 9" id="KW-1133">Transmembrane helix</keyword>
<feature type="transmembrane region" description="Helical" evidence="9">
    <location>
        <begin position="257"/>
        <end position="278"/>
    </location>
</feature>
<dbReference type="InterPro" id="IPR006370">
    <property type="entry name" value="HB_polyprenyltransferase-like"/>
</dbReference>
<evidence type="ECO:0000313" key="10">
    <source>
        <dbReference type="EMBL" id="OEJ91829.1"/>
    </source>
</evidence>
<dbReference type="AlphaFoldDB" id="A0A1E5RYF4"/>
<dbReference type="GO" id="GO:0008299">
    <property type="term" value="P:isoprenoid biosynthetic process"/>
    <property type="evidence" value="ECO:0007669"/>
    <property type="project" value="UniProtKB-UniRule"/>
</dbReference>
<feature type="transmembrane region" description="Helical" evidence="9">
    <location>
        <begin position="232"/>
        <end position="248"/>
    </location>
</feature>
<keyword evidence="9" id="KW-0831">Ubiquinone biosynthesis</keyword>
<evidence type="ECO:0000256" key="7">
    <source>
        <dbReference type="ARBA" id="ARBA00022989"/>
    </source>
</evidence>
<dbReference type="UniPathway" id="UPA00232"/>
<keyword evidence="9" id="KW-0496">Mitochondrion</keyword>
<dbReference type="InterPro" id="IPR030470">
    <property type="entry name" value="UbiA_prenylTrfase_CS"/>
</dbReference>
<organism evidence="10 11">
    <name type="scientific">Hanseniaspora uvarum</name>
    <name type="common">Yeast</name>
    <name type="synonym">Kloeckera apiculata</name>
    <dbReference type="NCBI Taxonomy" id="29833"/>
    <lineage>
        <taxon>Eukaryota</taxon>
        <taxon>Fungi</taxon>
        <taxon>Dikarya</taxon>
        <taxon>Ascomycota</taxon>
        <taxon>Saccharomycotina</taxon>
        <taxon>Saccharomycetes</taxon>
        <taxon>Saccharomycodales</taxon>
        <taxon>Saccharomycodaceae</taxon>
        <taxon>Hanseniaspora</taxon>
    </lineage>
</organism>
<comment type="function">
    <text evidence="9">Catalyzes the prenylation of para-hydroxybenzoate (PHB) with an all-trans polyprenyl group. Mediates the second step in the final reaction sequence of coenzyme Q (CoQ) biosynthesis, which is the condensation of the polyisoprenoid side chain with PHB, generating the first membrane-bound Q intermediate.</text>
</comment>
<dbReference type="PROSITE" id="PS00943">
    <property type="entry name" value="UBIA"/>
    <property type="match status" value="1"/>
</dbReference>
<evidence type="ECO:0000313" key="11">
    <source>
        <dbReference type="Proteomes" id="UP000095358"/>
    </source>
</evidence>
<dbReference type="PANTHER" id="PTHR11048">
    <property type="entry name" value="PRENYLTRANSFERASES"/>
    <property type="match status" value="1"/>
</dbReference>
<dbReference type="InterPro" id="IPR044878">
    <property type="entry name" value="UbiA_sf"/>
</dbReference>
<dbReference type="Pfam" id="PF01040">
    <property type="entry name" value="UbiA"/>
    <property type="match status" value="1"/>
</dbReference>
<name>A0A1E5RYF4_HANUV</name>
<dbReference type="PANTHER" id="PTHR11048:SF28">
    <property type="entry name" value="4-HYDROXYBENZOATE POLYPRENYLTRANSFERASE, MITOCHONDRIAL"/>
    <property type="match status" value="1"/>
</dbReference>
<comment type="similarity">
    <text evidence="4 9">Belongs to the UbiA prenyltransferase family.</text>
</comment>
<dbReference type="OrthoDB" id="18170at2759"/>
<dbReference type="GO" id="GO:0006744">
    <property type="term" value="P:ubiquinone biosynthetic process"/>
    <property type="evidence" value="ECO:0007669"/>
    <property type="project" value="UniProtKB-UniRule"/>
</dbReference>
<evidence type="ECO:0000256" key="2">
    <source>
        <dbReference type="ARBA" id="ARBA00004141"/>
    </source>
</evidence>
<keyword evidence="9" id="KW-0414">Isoprene biosynthesis</keyword>
<evidence type="ECO:0000256" key="5">
    <source>
        <dbReference type="ARBA" id="ARBA00022679"/>
    </source>
</evidence>
<comment type="pathway">
    <text evidence="3">Secondary metabolite biosynthesis.</text>
</comment>
<dbReference type="InterPro" id="IPR000537">
    <property type="entry name" value="UbiA_prenyltransferase"/>
</dbReference>
<evidence type="ECO:0000256" key="3">
    <source>
        <dbReference type="ARBA" id="ARBA00005179"/>
    </source>
</evidence>
<gene>
    <name evidence="9" type="primary">COQ2</name>
    <name evidence="10" type="ORF">AWRI3580_g660</name>
</gene>
<comment type="caution">
    <text evidence="10">The sequence shown here is derived from an EMBL/GenBank/DDBJ whole genome shotgun (WGS) entry which is preliminary data.</text>
</comment>
<dbReference type="FunFam" id="1.20.120.1780:FF:000001">
    <property type="entry name" value="4-hydroxybenzoate octaprenyltransferase"/>
    <property type="match status" value="1"/>
</dbReference>
<reference evidence="11" key="1">
    <citation type="journal article" date="2016" name="Genome Announc.">
        <title>Genome sequences of three species of Hanseniaspora isolated from spontaneous wine fermentations.</title>
        <authorList>
            <person name="Sternes P.R."/>
            <person name="Lee D."/>
            <person name="Kutyna D.R."/>
            <person name="Borneman A.R."/>
        </authorList>
    </citation>
    <scope>NUCLEOTIDE SEQUENCE [LARGE SCALE GENOMIC DNA]</scope>
    <source>
        <strain evidence="11">AWRI3580</strain>
    </source>
</reference>
<dbReference type="GO" id="GO:0005743">
    <property type="term" value="C:mitochondrial inner membrane"/>
    <property type="evidence" value="ECO:0007669"/>
    <property type="project" value="UniProtKB-SubCell"/>
</dbReference>